<organism evidence="1 2">
    <name type="scientific">Jejuia pallidilutea</name>
    <dbReference type="NCBI Taxonomy" id="504487"/>
    <lineage>
        <taxon>Bacteria</taxon>
        <taxon>Pseudomonadati</taxon>
        <taxon>Bacteroidota</taxon>
        <taxon>Flavobacteriia</taxon>
        <taxon>Flavobacteriales</taxon>
        <taxon>Flavobacteriaceae</taxon>
        <taxon>Jejuia</taxon>
    </lineage>
</organism>
<protein>
    <submittedName>
        <fullName evidence="1">Uncharacterized protein</fullName>
    </submittedName>
</protein>
<proteinExistence type="predicted"/>
<accession>A0A362X2M4</accession>
<dbReference type="Proteomes" id="UP000251545">
    <property type="component" value="Unassembled WGS sequence"/>
</dbReference>
<evidence type="ECO:0000313" key="2">
    <source>
        <dbReference type="Proteomes" id="UP000251545"/>
    </source>
</evidence>
<name>A0A362X2M4_9FLAO</name>
<dbReference type="AlphaFoldDB" id="A0A362X2M4"/>
<evidence type="ECO:0000313" key="1">
    <source>
        <dbReference type="EMBL" id="PQV47879.1"/>
    </source>
</evidence>
<comment type="caution">
    <text evidence="1">The sequence shown here is derived from an EMBL/GenBank/DDBJ whole genome shotgun (WGS) entry which is preliminary data.</text>
</comment>
<reference evidence="1 2" key="1">
    <citation type="submission" date="2018-02" db="EMBL/GenBank/DDBJ databases">
        <title>Genomic Encyclopedia of Archaeal and Bacterial Type Strains, Phase II (KMG-II): from individual species to whole genera.</title>
        <authorList>
            <person name="Goeker M."/>
        </authorList>
    </citation>
    <scope>NUCLEOTIDE SEQUENCE [LARGE SCALE GENOMIC DNA]</scope>
    <source>
        <strain evidence="1 2">DSM 21165</strain>
    </source>
</reference>
<dbReference type="EMBL" id="PVEO01000006">
    <property type="protein sequence ID" value="PQV47879.1"/>
    <property type="molecule type" value="Genomic_DNA"/>
</dbReference>
<sequence length="44" mass="5338">MLLITTAHLSKKRDGLKYKSTARINLLIFEKFYRFFVILNEIEY</sequence>
<gene>
    <name evidence="1" type="ORF">CLV33_106199</name>
</gene>